<name>A0A6L2KTK2_TANCI</name>
<reference evidence="1" key="1">
    <citation type="journal article" date="2019" name="Sci. Rep.">
        <title>Draft genome of Tanacetum cinerariifolium, the natural source of mosquito coil.</title>
        <authorList>
            <person name="Yamashiro T."/>
            <person name="Shiraishi A."/>
            <person name="Satake H."/>
            <person name="Nakayama K."/>
        </authorList>
    </citation>
    <scope>NUCLEOTIDE SEQUENCE</scope>
</reference>
<organism evidence="1">
    <name type="scientific">Tanacetum cinerariifolium</name>
    <name type="common">Dalmatian daisy</name>
    <name type="synonym">Chrysanthemum cinerariifolium</name>
    <dbReference type="NCBI Taxonomy" id="118510"/>
    <lineage>
        <taxon>Eukaryota</taxon>
        <taxon>Viridiplantae</taxon>
        <taxon>Streptophyta</taxon>
        <taxon>Embryophyta</taxon>
        <taxon>Tracheophyta</taxon>
        <taxon>Spermatophyta</taxon>
        <taxon>Magnoliopsida</taxon>
        <taxon>eudicotyledons</taxon>
        <taxon>Gunneridae</taxon>
        <taxon>Pentapetalae</taxon>
        <taxon>asterids</taxon>
        <taxon>campanulids</taxon>
        <taxon>Asterales</taxon>
        <taxon>Asteraceae</taxon>
        <taxon>Asteroideae</taxon>
        <taxon>Anthemideae</taxon>
        <taxon>Anthemidinae</taxon>
        <taxon>Tanacetum</taxon>
    </lineage>
</organism>
<proteinExistence type="predicted"/>
<comment type="caution">
    <text evidence="1">The sequence shown here is derived from an EMBL/GenBank/DDBJ whole genome shotgun (WGS) entry which is preliminary data.</text>
</comment>
<evidence type="ECO:0000313" key="1">
    <source>
        <dbReference type="EMBL" id="GEU52070.1"/>
    </source>
</evidence>
<sequence length="299" mass="33216">MSATQHACMVSELHLRYEHEITIRENFEKKFIRGSEIIQQRDSEVFALKSKLERLEGEAVDVVTLRKHVSKLDTAATAKSDELTSLNVQNVELLSLHGKVAGEAKMRVEFMFEGLEAGIEHGKANRSLAEVEAYDSEIEAKYVVVVHELENVSFSLLDQLEILKYSPFELLMSSLMLEGDHGEDDPTPEFCKLQPVCSQVTVLVYYECGGSRDPGSISYEVLLSDALTGSRAHGEKQKKVSLETCCPSVAMPYVSSQETSLVVTDYQISSVAIVSDGPATVKPHDDLFDTTMQDKPSNY</sequence>
<gene>
    <name evidence="1" type="ORF">Tci_024048</name>
</gene>
<protein>
    <submittedName>
        <fullName evidence="1">Transposase (Putative), gypsy type</fullName>
    </submittedName>
</protein>
<accession>A0A6L2KTK2</accession>
<dbReference type="EMBL" id="BKCJ010002961">
    <property type="protein sequence ID" value="GEU52070.1"/>
    <property type="molecule type" value="Genomic_DNA"/>
</dbReference>
<dbReference type="AlphaFoldDB" id="A0A6L2KTK2"/>